<protein>
    <recommendedName>
        <fullName evidence="3">Fibronectin type-III domain-containing protein</fullName>
    </recommendedName>
</protein>
<sequence length="458" mass="46691">MAAPIATVNFKTDAYAAMSIDTCTFGSIGVQFTNPSSAAARFRVMAGAIGEAMAPAGEVLVQPGAKATAVVTGLTPGRPYTFGLQRSENAAYVDQVQGKGNPTKTTLSVDIKVSTSADSALVSWTDLAEAAAIGFEVVLTPAGGAKKTLAGTPYARSSLKNLLASDLVTGVQYTVEVIAVEGANRVLLGSVPFKTSAGAAIKVGTVRASTAYISWTGEESSVYRLVEGKTGALLADGLRGGAGLSLKNLVKATDYSVAMESLRVDGSSWLREGSASFTTASSLLTVKSFGTGFIALEWTQAYAGASYVLAYAAGAAPAVPLGTLTTSATSMTVSGLKPSTAYTFSLSAMEEGGLVGLAMLPMGVTADEAVVEVVPQEPATTYEMPQPAQSYGAPASEMLADPLLAAVTMPDSAALAMVMLTDLGSSIRALGALMLAFALIGALAFRKKPSRLSAPKLV</sequence>
<feature type="transmembrane region" description="Helical" evidence="2">
    <location>
        <begin position="427"/>
        <end position="445"/>
    </location>
</feature>
<dbReference type="Proteomes" id="UP000664859">
    <property type="component" value="Unassembled WGS sequence"/>
</dbReference>
<dbReference type="AlphaFoldDB" id="A0A836CEN0"/>
<evidence type="ECO:0000256" key="2">
    <source>
        <dbReference type="SAM" id="Phobius"/>
    </source>
</evidence>
<dbReference type="InterPro" id="IPR050991">
    <property type="entry name" value="ECM_Regulatory_Proteins"/>
</dbReference>
<evidence type="ECO:0000313" key="4">
    <source>
        <dbReference type="EMBL" id="KAG5182844.1"/>
    </source>
</evidence>
<dbReference type="SMART" id="SM00060">
    <property type="entry name" value="FN3"/>
    <property type="match status" value="3"/>
</dbReference>
<dbReference type="EMBL" id="JAFCMP010000223">
    <property type="protein sequence ID" value="KAG5182844.1"/>
    <property type="molecule type" value="Genomic_DNA"/>
</dbReference>
<dbReference type="InterPro" id="IPR036116">
    <property type="entry name" value="FN3_sf"/>
</dbReference>
<organism evidence="4 5">
    <name type="scientific">Tribonema minus</name>
    <dbReference type="NCBI Taxonomy" id="303371"/>
    <lineage>
        <taxon>Eukaryota</taxon>
        <taxon>Sar</taxon>
        <taxon>Stramenopiles</taxon>
        <taxon>Ochrophyta</taxon>
        <taxon>PX clade</taxon>
        <taxon>Xanthophyceae</taxon>
        <taxon>Tribonematales</taxon>
        <taxon>Tribonemataceae</taxon>
        <taxon>Tribonema</taxon>
    </lineage>
</organism>
<keyword evidence="5" id="KW-1185">Reference proteome</keyword>
<comment type="caution">
    <text evidence="4">The sequence shown here is derived from an EMBL/GenBank/DDBJ whole genome shotgun (WGS) entry which is preliminary data.</text>
</comment>
<dbReference type="PANTHER" id="PTHR46708">
    <property type="entry name" value="TENASCIN"/>
    <property type="match status" value="1"/>
</dbReference>
<dbReference type="PANTHER" id="PTHR46708:SF2">
    <property type="entry name" value="FIBRONECTIN TYPE-III DOMAIN-CONTAINING PROTEIN"/>
    <property type="match status" value="1"/>
</dbReference>
<dbReference type="InterPro" id="IPR013783">
    <property type="entry name" value="Ig-like_fold"/>
</dbReference>
<keyword evidence="2" id="KW-1133">Transmembrane helix</keyword>
<evidence type="ECO:0000256" key="1">
    <source>
        <dbReference type="ARBA" id="ARBA00022737"/>
    </source>
</evidence>
<reference evidence="4" key="1">
    <citation type="submission" date="2021-02" db="EMBL/GenBank/DDBJ databases">
        <title>First Annotated Genome of the Yellow-green Alga Tribonema minus.</title>
        <authorList>
            <person name="Mahan K.M."/>
        </authorList>
    </citation>
    <scope>NUCLEOTIDE SEQUENCE</scope>
    <source>
        <strain evidence="4">UTEX B ZZ1240</strain>
    </source>
</reference>
<evidence type="ECO:0000313" key="5">
    <source>
        <dbReference type="Proteomes" id="UP000664859"/>
    </source>
</evidence>
<keyword evidence="1" id="KW-0677">Repeat</keyword>
<keyword evidence="2" id="KW-0472">Membrane</keyword>
<evidence type="ECO:0000259" key="3">
    <source>
        <dbReference type="PROSITE" id="PS50853"/>
    </source>
</evidence>
<proteinExistence type="predicted"/>
<dbReference type="Gene3D" id="2.60.40.10">
    <property type="entry name" value="Immunoglobulins"/>
    <property type="match status" value="2"/>
</dbReference>
<feature type="domain" description="Fibronectin type-III" evidence="3">
    <location>
        <begin position="280"/>
        <end position="369"/>
    </location>
</feature>
<dbReference type="InterPro" id="IPR003961">
    <property type="entry name" value="FN3_dom"/>
</dbReference>
<gene>
    <name evidence="4" type="ORF">JKP88DRAFT_272813</name>
</gene>
<keyword evidence="2" id="KW-0812">Transmembrane</keyword>
<dbReference type="SUPFAM" id="SSF49265">
    <property type="entry name" value="Fibronectin type III"/>
    <property type="match status" value="2"/>
</dbReference>
<dbReference type="PROSITE" id="PS50853">
    <property type="entry name" value="FN3"/>
    <property type="match status" value="1"/>
</dbReference>
<name>A0A836CEN0_9STRA</name>
<accession>A0A836CEN0</accession>
<dbReference type="CDD" id="cd00063">
    <property type="entry name" value="FN3"/>
    <property type="match status" value="2"/>
</dbReference>